<feature type="region of interest" description="Disordered" evidence="1">
    <location>
        <begin position="41"/>
        <end position="61"/>
    </location>
</feature>
<evidence type="ECO:0000313" key="3">
    <source>
        <dbReference type="Proteomes" id="UP001497493"/>
    </source>
</evidence>
<accession>A0ABM9NHL4</accession>
<evidence type="ECO:0000313" key="2">
    <source>
        <dbReference type="EMBL" id="CAL1240111.1"/>
    </source>
</evidence>
<keyword evidence="3" id="KW-1185">Reference proteome</keyword>
<name>A0ABM9NHL4_9GAMM</name>
<protein>
    <submittedName>
        <fullName evidence="2">Uncharacterized protein</fullName>
    </submittedName>
</protein>
<reference evidence="2 3" key="1">
    <citation type="submission" date="2024-04" db="EMBL/GenBank/DDBJ databases">
        <authorList>
            <person name="Cremers G."/>
        </authorList>
    </citation>
    <scope>NUCLEOTIDE SEQUENCE [LARGE SCALE GENOMIC DNA]</scope>
    <source>
        <strain evidence="2">MeCH1-AG</strain>
    </source>
</reference>
<proteinExistence type="predicted"/>
<sequence>MWPVHPGAGALLDGFKGCTESPPDGIAERIGSCRHRRREARRANGCRMGAPGRSSGLRMCP</sequence>
<gene>
    <name evidence="2" type="ORF">MECH1_V1_1335</name>
</gene>
<dbReference type="Proteomes" id="UP001497493">
    <property type="component" value="Chromosome"/>
</dbReference>
<evidence type="ECO:0000256" key="1">
    <source>
        <dbReference type="SAM" id="MobiDB-lite"/>
    </source>
</evidence>
<dbReference type="EMBL" id="OZ026884">
    <property type="protein sequence ID" value="CAL1240111.1"/>
    <property type="molecule type" value="Genomic_DNA"/>
</dbReference>
<organism evidence="2 3">
    <name type="scientific">Candidatus Methylocalor cossyra</name>
    <dbReference type="NCBI Taxonomy" id="3108543"/>
    <lineage>
        <taxon>Bacteria</taxon>
        <taxon>Pseudomonadati</taxon>
        <taxon>Pseudomonadota</taxon>
        <taxon>Gammaproteobacteria</taxon>
        <taxon>Methylococcales</taxon>
        <taxon>Methylococcaceae</taxon>
        <taxon>Candidatus Methylocalor</taxon>
    </lineage>
</organism>